<dbReference type="GO" id="GO:0016020">
    <property type="term" value="C:membrane"/>
    <property type="evidence" value="ECO:0007669"/>
    <property type="project" value="TreeGrafter"/>
</dbReference>
<evidence type="ECO:0000259" key="8">
    <source>
        <dbReference type="Pfam" id="PF04091"/>
    </source>
</evidence>
<feature type="domain" description="Exocyst complex component EXOC6/Sec15 N-terminal" evidence="9">
    <location>
        <begin position="57"/>
        <end position="223"/>
    </location>
</feature>
<evidence type="ECO:0000259" key="9">
    <source>
        <dbReference type="Pfam" id="PF20651"/>
    </source>
</evidence>
<dbReference type="GO" id="GO:0006893">
    <property type="term" value="P:Golgi to plasma membrane transport"/>
    <property type="evidence" value="ECO:0007669"/>
    <property type="project" value="TreeGrafter"/>
</dbReference>
<dbReference type="InterPro" id="IPR048359">
    <property type="entry name" value="EXOC6_Sec15_N"/>
</dbReference>
<comment type="caution">
    <text evidence="10">The sequence shown here is derived from an EMBL/GenBank/DDBJ whole genome shotgun (WGS) entry which is preliminary data.</text>
</comment>
<sequence>MPPRRRAQFTQENIDQQLQQIHLLDPSSSSENLEQLGPIIKQIHSNRQQEAYLRTIQGLIESKDAEIEKICIDNYQDFISSVSTLFTVKSYTDKMKETIASLDTSVAQLGGGLVDKKRNLLQTKKTAANLDEAIDTLQACLRVLDVVNRVSEMVKEGKYWSALRSLEDIQSMPPTSISQTPFFQHLLSSLPSLRAQIKGAVTASMKQWLLEIRTVSAEVGKLAVESMESRTRYWRNRREKDPLLRMSRVGSAVELVTYEKNEFDVLNNDKLKVDFKPLFECIHIYDTLGSLEELRNSYQADRKVLHFLPFCASLVPCLLPSQAQSDLILPTPLPLSSLPAFTQEITGFFIIETHVLETTGTFRSWRNVEELWDVVISHLTIGIDNALKSENDPELFLRVKENLATFVMALEASTYSTTSLQTFILSLFERYVKLLEVYFGKRFETIIRQDDNQPLFTDKEAELQAVLDVVWISETERNELKKYVNSTDLPWSTPTEVDSTPLPQALPWSQSFYLCCQEIRSFIQKFYAFVEGVSRHHRDIDDLLSKSLDNLFIKSISETIVQRLATTTTVPQIAQLVTNAEHFETACQELERALTSLRSTQRGGLIRLSASKSFDVTLSRSIKRLTGLINSKLDQSFEFSMYNWTPQKRESTPNMQLDELIGWLTTVVDSLAIKEQYKDEAYKAAFEYIAETLMNCLAGRDIDLINENAISNILIDVDYLEDALKRIGRSHLATVFIELRSTVSIPLNNAVQEFLVPANRQSSYPVVKQRRLQALLEKLARYGASQRDATSRELGERRRKESEAVGRLYPDRR</sequence>
<keyword evidence="2 5" id="KW-0813">Transport</keyword>
<accession>A0AAD5W2J4</accession>
<dbReference type="AlphaFoldDB" id="A0AAD5W2J4"/>
<dbReference type="PIRSF" id="PIRSF025007">
    <property type="entry name" value="Sec15"/>
    <property type="match status" value="1"/>
</dbReference>
<evidence type="ECO:0000256" key="6">
    <source>
        <dbReference type="SAM" id="Coils"/>
    </source>
</evidence>
<name>A0AAD5W2J4_9AGAR</name>
<dbReference type="Proteomes" id="UP001213000">
    <property type="component" value="Unassembled WGS sequence"/>
</dbReference>
<dbReference type="Pfam" id="PF20651">
    <property type="entry name" value="EXOC6_Sec15_N"/>
    <property type="match status" value="1"/>
</dbReference>
<dbReference type="GO" id="GO:0090522">
    <property type="term" value="P:vesicle tethering involved in exocytosis"/>
    <property type="evidence" value="ECO:0007669"/>
    <property type="project" value="UniProtKB-UniRule"/>
</dbReference>
<evidence type="ECO:0000256" key="5">
    <source>
        <dbReference type="PIRNR" id="PIRNR025007"/>
    </source>
</evidence>
<dbReference type="InterPro" id="IPR042044">
    <property type="entry name" value="EXOC6PINT-1/Sec15/Tip20_C_dom2"/>
</dbReference>
<dbReference type="GO" id="GO:0000145">
    <property type="term" value="C:exocyst"/>
    <property type="evidence" value="ECO:0007669"/>
    <property type="project" value="UniProtKB-UniRule"/>
</dbReference>
<dbReference type="Gene3D" id="1.20.58.670">
    <property type="entry name" value="Dsl1p vesicle tethering complex, Tip20p subunit, domain D"/>
    <property type="match status" value="1"/>
</dbReference>
<protein>
    <recommendedName>
        <fullName evidence="5">Exocyst complex component SEC15</fullName>
    </recommendedName>
</protein>
<feature type="coiled-coil region" evidence="6">
    <location>
        <begin position="573"/>
        <end position="600"/>
    </location>
</feature>
<evidence type="ECO:0000313" key="11">
    <source>
        <dbReference type="Proteomes" id="UP001213000"/>
    </source>
</evidence>
<gene>
    <name evidence="10" type="ORF">NP233_g599</name>
</gene>
<feature type="region of interest" description="Disordered" evidence="7">
    <location>
        <begin position="786"/>
        <end position="813"/>
    </location>
</feature>
<reference evidence="10" key="1">
    <citation type="submission" date="2022-07" db="EMBL/GenBank/DDBJ databases">
        <title>Genome Sequence of Leucocoprinus birnbaumii.</title>
        <authorList>
            <person name="Buettner E."/>
        </authorList>
    </citation>
    <scope>NUCLEOTIDE SEQUENCE</scope>
    <source>
        <strain evidence="10">VT141</strain>
    </source>
</reference>
<organism evidence="10 11">
    <name type="scientific">Leucocoprinus birnbaumii</name>
    <dbReference type="NCBI Taxonomy" id="56174"/>
    <lineage>
        <taxon>Eukaryota</taxon>
        <taxon>Fungi</taxon>
        <taxon>Dikarya</taxon>
        <taxon>Basidiomycota</taxon>
        <taxon>Agaricomycotina</taxon>
        <taxon>Agaricomycetes</taxon>
        <taxon>Agaricomycetidae</taxon>
        <taxon>Agaricales</taxon>
        <taxon>Agaricineae</taxon>
        <taxon>Agaricaceae</taxon>
        <taxon>Leucocoprinus</taxon>
    </lineage>
</organism>
<comment type="similarity">
    <text evidence="1 5">Belongs to the SEC15 family.</text>
</comment>
<keyword evidence="4 6" id="KW-0175">Coiled coil</keyword>
<comment type="function">
    <text evidence="5">Component of the exocyst complex involved in the docking of exocytic vesicles with fusion sites on the plasma membrane.</text>
</comment>
<feature type="compositionally biased region" description="Basic and acidic residues" evidence="7">
    <location>
        <begin position="789"/>
        <end position="813"/>
    </location>
</feature>
<evidence type="ECO:0000256" key="7">
    <source>
        <dbReference type="SAM" id="MobiDB-lite"/>
    </source>
</evidence>
<dbReference type="Gene3D" id="1.10.357.30">
    <property type="entry name" value="Exocyst complex subunit Sec15 C-terminal domain, N-terminal subdomain"/>
    <property type="match status" value="1"/>
</dbReference>
<evidence type="ECO:0000256" key="2">
    <source>
        <dbReference type="ARBA" id="ARBA00022448"/>
    </source>
</evidence>
<evidence type="ECO:0000256" key="1">
    <source>
        <dbReference type="ARBA" id="ARBA00007944"/>
    </source>
</evidence>
<evidence type="ECO:0000256" key="3">
    <source>
        <dbReference type="ARBA" id="ARBA00022483"/>
    </source>
</evidence>
<keyword evidence="3 5" id="KW-0268">Exocytosis</keyword>
<dbReference type="Pfam" id="PF04091">
    <property type="entry name" value="Sec15_C"/>
    <property type="match status" value="1"/>
</dbReference>
<dbReference type="InterPro" id="IPR046361">
    <property type="entry name" value="EXOC6/Sec15_C"/>
</dbReference>
<dbReference type="InterPro" id="IPR007225">
    <property type="entry name" value="EXOC6/Sec15"/>
</dbReference>
<proteinExistence type="inferred from homology"/>
<keyword evidence="11" id="KW-1185">Reference proteome</keyword>
<dbReference type="PANTHER" id="PTHR12702:SF0">
    <property type="entry name" value="EXOCYST COMPLEX COMPONENT 6"/>
    <property type="match status" value="1"/>
</dbReference>
<dbReference type="PANTHER" id="PTHR12702">
    <property type="entry name" value="SEC15"/>
    <property type="match status" value="1"/>
</dbReference>
<dbReference type="GO" id="GO:0006886">
    <property type="term" value="P:intracellular protein transport"/>
    <property type="evidence" value="ECO:0007669"/>
    <property type="project" value="InterPro"/>
</dbReference>
<dbReference type="EMBL" id="JANIEX010000017">
    <property type="protein sequence ID" value="KAJ3576169.1"/>
    <property type="molecule type" value="Genomic_DNA"/>
</dbReference>
<dbReference type="InterPro" id="IPR042045">
    <property type="entry name" value="EXOC6/Sec15_C_dom1"/>
</dbReference>
<evidence type="ECO:0000256" key="4">
    <source>
        <dbReference type="ARBA" id="ARBA00023054"/>
    </source>
</evidence>
<evidence type="ECO:0000313" key="10">
    <source>
        <dbReference type="EMBL" id="KAJ3576169.1"/>
    </source>
</evidence>
<feature type="domain" description="Exocyst complex subunit EXOC6/Sec15 C-terminal" evidence="8">
    <location>
        <begin position="419"/>
        <end position="778"/>
    </location>
</feature>